<sequence length="166" mass="18599">MSTIRSSTAATNSLASSLGIDEETRVLILKKTWCHGQLMLPVFSVIYLYLFFTSWRYHVVLLFAALVLPIWSYLSYQAVSASSSIAAAENNPSPGLFWTLALLVEMAHLSIFWVAMGMEERTSITMLLMIASGLFFIETLAFLMVVRTLGNRRQDSDVYNATSRLV</sequence>
<keyword evidence="1" id="KW-0812">Transmembrane</keyword>
<dbReference type="EMBL" id="CAICTM010000005">
    <property type="protein sequence ID" value="CAB9496417.1"/>
    <property type="molecule type" value="Genomic_DNA"/>
</dbReference>
<feature type="transmembrane region" description="Helical" evidence="1">
    <location>
        <begin position="96"/>
        <end position="115"/>
    </location>
</feature>
<reference evidence="2" key="1">
    <citation type="submission" date="2020-06" db="EMBL/GenBank/DDBJ databases">
        <authorList>
            <consortium name="Plant Systems Biology data submission"/>
        </authorList>
    </citation>
    <scope>NUCLEOTIDE SEQUENCE</scope>
    <source>
        <strain evidence="2">D6</strain>
    </source>
</reference>
<dbReference type="Proteomes" id="UP001153069">
    <property type="component" value="Unassembled WGS sequence"/>
</dbReference>
<protein>
    <submittedName>
        <fullName evidence="2">Uncharacterized protein</fullName>
    </submittedName>
</protein>
<comment type="caution">
    <text evidence="2">The sequence shown here is derived from an EMBL/GenBank/DDBJ whole genome shotgun (WGS) entry which is preliminary data.</text>
</comment>
<feature type="transmembrane region" description="Helical" evidence="1">
    <location>
        <begin position="59"/>
        <end position="76"/>
    </location>
</feature>
<name>A0A9N8D4V2_9STRA</name>
<proteinExistence type="predicted"/>
<dbReference type="OrthoDB" id="53190at2759"/>
<accession>A0A9N8D4V2</accession>
<gene>
    <name evidence="2" type="ORF">SEMRO_5_G003920.1</name>
</gene>
<organism evidence="2 3">
    <name type="scientific">Seminavis robusta</name>
    <dbReference type="NCBI Taxonomy" id="568900"/>
    <lineage>
        <taxon>Eukaryota</taxon>
        <taxon>Sar</taxon>
        <taxon>Stramenopiles</taxon>
        <taxon>Ochrophyta</taxon>
        <taxon>Bacillariophyta</taxon>
        <taxon>Bacillariophyceae</taxon>
        <taxon>Bacillariophycidae</taxon>
        <taxon>Naviculales</taxon>
        <taxon>Naviculaceae</taxon>
        <taxon>Seminavis</taxon>
    </lineage>
</organism>
<keyword evidence="1" id="KW-1133">Transmembrane helix</keyword>
<evidence type="ECO:0000313" key="2">
    <source>
        <dbReference type="EMBL" id="CAB9496417.1"/>
    </source>
</evidence>
<dbReference type="AlphaFoldDB" id="A0A9N8D4V2"/>
<feature type="transmembrane region" description="Helical" evidence="1">
    <location>
        <begin position="35"/>
        <end position="52"/>
    </location>
</feature>
<keyword evidence="1" id="KW-0472">Membrane</keyword>
<evidence type="ECO:0000313" key="3">
    <source>
        <dbReference type="Proteomes" id="UP001153069"/>
    </source>
</evidence>
<evidence type="ECO:0000256" key="1">
    <source>
        <dbReference type="SAM" id="Phobius"/>
    </source>
</evidence>
<keyword evidence="3" id="KW-1185">Reference proteome</keyword>
<feature type="transmembrane region" description="Helical" evidence="1">
    <location>
        <begin position="127"/>
        <end position="146"/>
    </location>
</feature>